<comment type="caution">
    <text evidence="10">The sequence shown here is derived from an EMBL/GenBank/DDBJ whole genome shotgun (WGS) entry which is preliminary data.</text>
</comment>
<dbReference type="PANTHER" id="PTHR21470:SF2">
    <property type="entry name" value="RAB6-INTERACTING GOLGIN"/>
    <property type="match status" value="1"/>
</dbReference>
<dbReference type="Proteomes" id="UP000245119">
    <property type="component" value="Linkage Group LG1"/>
</dbReference>
<feature type="region of interest" description="Disordered" evidence="9">
    <location>
        <begin position="1"/>
        <end position="111"/>
    </location>
</feature>
<reference evidence="10 11" key="1">
    <citation type="submission" date="2018-04" db="EMBL/GenBank/DDBJ databases">
        <title>The genome of golden apple snail Pomacea canaliculata provides insight into stress tolerance and invasive adaptation.</title>
        <authorList>
            <person name="Liu C."/>
            <person name="Liu B."/>
            <person name="Ren Y."/>
            <person name="Zhang Y."/>
            <person name="Wang H."/>
            <person name="Li S."/>
            <person name="Jiang F."/>
            <person name="Yin L."/>
            <person name="Zhang G."/>
            <person name="Qian W."/>
            <person name="Fan W."/>
        </authorList>
    </citation>
    <scope>NUCLEOTIDE SEQUENCE [LARGE SCALE GENOMIC DNA]</scope>
    <source>
        <strain evidence="10">SZHN2017</strain>
        <tissue evidence="10">Muscle</tissue>
    </source>
</reference>
<keyword evidence="7 8" id="KW-0175">Coiled coil</keyword>
<gene>
    <name evidence="10" type="ORF">C0Q70_02020</name>
</gene>
<evidence type="ECO:0000256" key="5">
    <source>
        <dbReference type="ARBA" id="ARBA00022490"/>
    </source>
</evidence>
<protein>
    <recommendedName>
        <fullName evidence="4">RAB6-interacting golgin</fullName>
    </recommendedName>
</protein>
<dbReference type="AlphaFoldDB" id="A0A2T7Q173"/>
<sequence>MAGWSGFTEEDLRQIKQSSSPGLERSQPRLTSNTNNSKQVMKKKQTQSRDLLARQRVEEFSQISSTDLPPSQRLSQNAKPESHRKTDDLQKLNSVKSEKQGTGSEMHTNSDQMQDSNVCISDVHTRVSIKENGMDNNGIVVDDVKELDEQEALRIEFSRVEQFRQQQKKMEEENKQRRQMLAEAIKQRSKMAKAEAEKLVKVQKELNHLDNLVTADVSIIRDRIEMASIDFLQAQKRYERAEKEFVAAKLILAEKSELKESLTEHLYTIIQQNEIRKAARLAELMKELGLEGDSSLEMAPIPPLLSFSPINTLHRPCTTPTSPLSPGPYEAQSQLIASSEQISGASNISQLQENNVQTENAVNVSGTEAGDCVAPSCTKTQETEPLAMGEGENMNAALESQDGGAETSKLMS</sequence>
<dbReference type="EMBL" id="PZQS01000001">
    <property type="protein sequence ID" value="PVD39390.1"/>
    <property type="molecule type" value="Genomic_DNA"/>
</dbReference>
<comment type="subcellular location">
    <subcellularLocation>
        <location evidence="1">Cytoplasm</location>
    </subcellularLocation>
    <subcellularLocation>
        <location evidence="2">Golgi apparatus</location>
    </subcellularLocation>
</comment>
<evidence type="ECO:0000256" key="2">
    <source>
        <dbReference type="ARBA" id="ARBA00004555"/>
    </source>
</evidence>
<evidence type="ECO:0000256" key="9">
    <source>
        <dbReference type="SAM" id="MobiDB-lite"/>
    </source>
</evidence>
<organism evidence="10 11">
    <name type="scientific">Pomacea canaliculata</name>
    <name type="common">Golden apple snail</name>
    <dbReference type="NCBI Taxonomy" id="400727"/>
    <lineage>
        <taxon>Eukaryota</taxon>
        <taxon>Metazoa</taxon>
        <taxon>Spiralia</taxon>
        <taxon>Lophotrochozoa</taxon>
        <taxon>Mollusca</taxon>
        <taxon>Gastropoda</taxon>
        <taxon>Caenogastropoda</taxon>
        <taxon>Architaenioglossa</taxon>
        <taxon>Ampullarioidea</taxon>
        <taxon>Ampullariidae</taxon>
        <taxon>Pomacea</taxon>
    </lineage>
</organism>
<proteinExistence type="inferred from homology"/>
<dbReference type="OMA" id="DEWELTI"/>
<feature type="coiled-coil region" evidence="8">
    <location>
        <begin position="160"/>
        <end position="197"/>
    </location>
</feature>
<feature type="compositionally biased region" description="Polar residues" evidence="9">
    <location>
        <begin position="28"/>
        <end position="39"/>
    </location>
</feature>
<accession>A0A2T7Q173</accession>
<evidence type="ECO:0000313" key="11">
    <source>
        <dbReference type="Proteomes" id="UP000245119"/>
    </source>
</evidence>
<name>A0A2T7Q173_POMCA</name>
<feature type="compositionally biased region" description="Basic and acidic residues" evidence="9">
    <location>
        <begin position="80"/>
        <end position="90"/>
    </location>
</feature>
<evidence type="ECO:0000256" key="8">
    <source>
        <dbReference type="SAM" id="Coils"/>
    </source>
</evidence>
<dbReference type="GO" id="GO:0005794">
    <property type="term" value="C:Golgi apparatus"/>
    <property type="evidence" value="ECO:0007669"/>
    <property type="project" value="UniProtKB-SubCell"/>
</dbReference>
<dbReference type="OrthoDB" id="9909311at2759"/>
<dbReference type="InterPro" id="IPR007033">
    <property type="entry name" value="GORAB"/>
</dbReference>
<keyword evidence="11" id="KW-1185">Reference proteome</keyword>
<dbReference type="PANTHER" id="PTHR21470">
    <property type="entry name" value="RAB6-INTERACTING PROTEIN GORAB"/>
    <property type="match status" value="1"/>
</dbReference>
<keyword evidence="5" id="KW-0963">Cytoplasm</keyword>
<evidence type="ECO:0000313" key="10">
    <source>
        <dbReference type="EMBL" id="PVD39390.1"/>
    </source>
</evidence>
<evidence type="ECO:0000256" key="6">
    <source>
        <dbReference type="ARBA" id="ARBA00023034"/>
    </source>
</evidence>
<feature type="compositionally biased region" description="Polar residues" evidence="9">
    <location>
        <begin position="91"/>
        <end position="111"/>
    </location>
</feature>
<evidence type="ECO:0000256" key="1">
    <source>
        <dbReference type="ARBA" id="ARBA00004496"/>
    </source>
</evidence>
<evidence type="ECO:0000256" key="4">
    <source>
        <dbReference type="ARBA" id="ARBA00014130"/>
    </source>
</evidence>
<evidence type="ECO:0000256" key="7">
    <source>
        <dbReference type="ARBA" id="ARBA00023054"/>
    </source>
</evidence>
<feature type="region of interest" description="Disordered" evidence="9">
    <location>
        <begin position="371"/>
        <end position="412"/>
    </location>
</feature>
<feature type="compositionally biased region" description="Polar residues" evidence="9">
    <location>
        <begin position="61"/>
        <end position="79"/>
    </location>
</feature>
<evidence type="ECO:0000256" key="3">
    <source>
        <dbReference type="ARBA" id="ARBA00005599"/>
    </source>
</evidence>
<keyword evidence="6" id="KW-0333">Golgi apparatus</keyword>
<dbReference type="GO" id="GO:1905515">
    <property type="term" value="P:non-motile cilium assembly"/>
    <property type="evidence" value="ECO:0007669"/>
    <property type="project" value="TreeGrafter"/>
</dbReference>
<comment type="similarity">
    <text evidence="3">Belongs to the GORAB family.</text>
</comment>